<name>F2K461_MARM1</name>
<accession>F2K461</accession>
<keyword evidence="2" id="KW-1185">Reference proteome</keyword>
<dbReference type="OrthoDB" id="6105453at2"/>
<proteinExistence type="predicted"/>
<gene>
    <name evidence="1" type="ordered locus">Marme_3286</name>
</gene>
<dbReference type="RefSeq" id="WP_013662404.1">
    <property type="nucleotide sequence ID" value="NC_015276.1"/>
</dbReference>
<protein>
    <submittedName>
        <fullName evidence="1">Uncharacterized protein</fullName>
    </submittedName>
</protein>
<dbReference type="EMBL" id="CP002583">
    <property type="protein sequence ID" value="ADZ92502.1"/>
    <property type="molecule type" value="Genomic_DNA"/>
</dbReference>
<sequence length="105" mass="12001">MKFELVDRQGYIPELAYGEGGSEMSAFVPHLYDFKQMDFDNGIGKVSINNHIWHFYFTGEGIGVELLDGIVTLNEANRFLATIKEHIWGTNHEEVQMMIAGERPH</sequence>
<dbReference type="AlphaFoldDB" id="F2K461"/>
<evidence type="ECO:0000313" key="2">
    <source>
        <dbReference type="Proteomes" id="UP000001062"/>
    </source>
</evidence>
<organism evidence="1 2">
    <name type="scientific">Marinomonas mediterranea (strain ATCC 700492 / JCM 21426 / NBRC 103028 / MMB-1)</name>
    <dbReference type="NCBI Taxonomy" id="717774"/>
    <lineage>
        <taxon>Bacteria</taxon>
        <taxon>Pseudomonadati</taxon>
        <taxon>Pseudomonadota</taxon>
        <taxon>Gammaproteobacteria</taxon>
        <taxon>Oceanospirillales</taxon>
        <taxon>Oceanospirillaceae</taxon>
        <taxon>Marinomonas</taxon>
    </lineage>
</organism>
<dbReference type="Proteomes" id="UP000001062">
    <property type="component" value="Chromosome"/>
</dbReference>
<dbReference type="HOGENOM" id="CLU_2233294_0_0_6"/>
<evidence type="ECO:0000313" key="1">
    <source>
        <dbReference type="EMBL" id="ADZ92502.1"/>
    </source>
</evidence>
<dbReference type="KEGG" id="mme:Marme_3286"/>
<dbReference type="PATRIC" id="fig|717774.3.peg.3381"/>
<dbReference type="STRING" id="717774.Marme_3286"/>
<reference evidence="1 2" key="1">
    <citation type="journal article" date="2012" name="Stand. Genomic Sci.">
        <title>Complete genome sequence of the melanogenic marine bacterium Marinomonas mediterranea type strain (MMB-1(T)).</title>
        <authorList>
            <person name="Lucas-Elio P."/>
            <person name="Goodwin L."/>
            <person name="Woyke T."/>
            <person name="Pitluck S."/>
            <person name="Nolan M."/>
            <person name="Kyrpides N.C."/>
            <person name="Detter J.C."/>
            <person name="Copeland A."/>
            <person name="Teshima H."/>
            <person name="Bruce D."/>
            <person name="Detter C."/>
            <person name="Tapia R."/>
            <person name="Han S."/>
            <person name="Land M.L."/>
            <person name="Ivanova N."/>
            <person name="Mikhailova N."/>
            <person name="Johnston A.W."/>
            <person name="Sanchez-Amat A."/>
        </authorList>
    </citation>
    <scope>NUCLEOTIDE SEQUENCE [LARGE SCALE GENOMIC DNA]</scope>
    <source>
        <strain evidence="2">ATCC 700492 / JCM 21426 / NBRC 103028 / MMB-1</strain>
    </source>
</reference>